<keyword evidence="1" id="KW-0812">Transmembrane</keyword>
<accession>A0A0D1M900</accession>
<keyword evidence="1" id="KW-0472">Membrane</keyword>
<proteinExistence type="predicted"/>
<organism evidence="2 3">
    <name type="scientific">Sphingomonas melonis</name>
    <dbReference type="NCBI Taxonomy" id="152682"/>
    <lineage>
        <taxon>Bacteria</taxon>
        <taxon>Pseudomonadati</taxon>
        <taxon>Pseudomonadota</taxon>
        <taxon>Alphaproteobacteria</taxon>
        <taxon>Sphingomonadales</taxon>
        <taxon>Sphingomonadaceae</taxon>
        <taxon>Sphingomonas</taxon>
    </lineage>
</organism>
<name>A0A0D1M900_9SPHN</name>
<feature type="transmembrane region" description="Helical" evidence="1">
    <location>
        <begin position="146"/>
        <end position="164"/>
    </location>
</feature>
<protein>
    <recommendedName>
        <fullName evidence="4">DUF2975 domain-containing protein</fullName>
    </recommendedName>
</protein>
<evidence type="ECO:0000313" key="2">
    <source>
        <dbReference type="EMBL" id="KIU28730.1"/>
    </source>
</evidence>
<evidence type="ECO:0000313" key="3">
    <source>
        <dbReference type="Proteomes" id="UP000033203"/>
    </source>
</evidence>
<gene>
    <name evidence="2" type="ORF">SR41_06745</name>
</gene>
<evidence type="ECO:0008006" key="4">
    <source>
        <dbReference type="Google" id="ProtNLM"/>
    </source>
</evidence>
<dbReference type="AlphaFoldDB" id="A0A0D1M900"/>
<feature type="transmembrane region" description="Helical" evidence="1">
    <location>
        <begin position="113"/>
        <end position="134"/>
    </location>
</feature>
<dbReference type="Pfam" id="PF11188">
    <property type="entry name" value="DUF2975"/>
    <property type="match status" value="1"/>
</dbReference>
<keyword evidence="1" id="KW-1133">Transmembrane helix</keyword>
<dbReference type="InterPro" id="IPR021354">
    <property type="entry name" value="DUF2975"/>
</dbReference>
<dbReference type="PATRIC" id="fig|1549858.7.peg.1223"/>
<evidence type="ECO:0000256" key="1">
    <source>
        <dbReference type="SAM" id="Phobius"/>
    </source>
</evidence>
<feature type="transmembrane region" description="Helical" evidence="1">
    <location>
        <begin position="21"/>
        <end position="41"/>
    </location>
</feature>
<feature type="transmembrane region" description="Helical" evidence="1">
    <location>
        <begin position="61"/>
        <end position="82"/>
    </location>
</feature>
<reference evidence="2 3" key="1">
    <citation type="submission" date="2015-01" db="EMBL/GenBank/DDBJ databases">
        <title>Genome of Sphingomonas taxi strain 30a.</title>
        <authorList>
            <person name="Eevers N."/>
            <person name="Van Hamme J."/>
            <person name="Bottos E."/>
            <person name="Weyens N."/>
            <person name="Vangronsveld J."/>
        </authorList>
    </citation>
    <scope>NUCLEOTIDE SEQUENCE [LARGE SCALE GENOMIC DNA]</scope>
    <source>
        <strain evidence="2 3">30a</strain>
    </source>
</reference>
<comment type="caution">
    <text evidence="2">The sequence shown here is derived from an EMBL/GenBank/DDBJ whole genome shotgun (WGS) entry which is preliminary data.</text>
</comment>
<dbReference type="Proteomes" id="UP000033203">
    <property type="component" value="Unassembled WGS sequence"/>
</dbReference>
<sequence length="178" mass="19629">MEDAKSKPPRLLVWSVRAVQAFRIANAIAIAFFVAVLIATLPGAELIERLLVRKYHGRIDTAAVIAFLQLTMLVGIPVGVAVERLLKALRAILRTVEQDDPFARTNAARVRTIGWMLLVIQLADLGYGLARVAANVLHIDYPDWQPSFTGWLAVLIAFVLAQVFERGAVMRDDLDGTV</sequence>
<dbReference type="EMBL" id="JXTP01000026">
    <property type="protein sequence ID" value="KIU28730.1"/>
    <property type="molecule type" value="Genomic_DNA"/>
</dbReference>